<dbReference type="Proteomes" id="UP000583929">
    <property type="component" value="Unassembled WGS sequence"/>
</dbReference>
<comment type="caution">
    <text evidence="1">The sequence shown here is derived from an EMBL/GenBank/DDBJ whole genome shotgun (WGS) entry which is preliminary data.</text>
</comment>
<accession>A0A7J6I6W0</accession>
<evidence type="ECO:0000313" key="1">
    <source>
        <dbReference type="EMBL" id="KAF4403342.1"/>
    </source>
</evidence>
<gene>
    <name evidence="1" type="ORF">G4B88_007988</name>
</gene>
<proteinExistence type="predicted"/>
<name>A0A7J6I6W0_CANSA</name>
<organism evidence="1 2">
    <name type="scientific">Cannabis sativa</name>
    <name type="common">Hemp</name>
    <name type="synonym">Marijuana</name>
    <dbReference type="NCBI Taxonomy" id="3483"/>
    <lineage>
        <taxon>Eukaryota</taxon>
        <taxon>Viridiplantae</taxon>
        <taxon>Streptophyta</taxon>
        <taxon>Embryophyta</taxon>
        <taxon>Tracheophyta</taxon>
        <taxon>Spermatophyta</taxon>
        <taxon>Magnoliopsida</taxon>
        <taxon>eudicotyledons</taxon>
        <taxon>Gunneridae</taxon>
        <taxon>Pentapetalae</taxon>
        <taxon>rosids</taxon>
        <taxon>fabids</taxon>
        <taxon>Rosales</taxon>
        <taxon>Cannabaceae</taxon>
        <taxon>Cannabis</taxon>
    </lineage>
</organism>
<keyword evidence="2" id="KW-1185">Reference proteome</keyword>
<protein>
    <submittedName>
        <fullName evidence="1">Uncharacterized protein</fullName>
    </submittedName>
</protein>
<dbReference type="AlphaFoldDB" id="A0A7J6I6W0"/>
<dbReference type="PANTHER" id="PTHR43383:SF2">
    <property type="entry name" value="AMIDOHYDROLASE 2 FAMILY PROTEIN"/>
    <property type="match status" value="1"/>
</dbReference>
<dbReference type="PANTHER" id="PTHR43383">
    <property type="entry name" value="NODULIN 6"/>
    <property type="match status" value="1"/>
</dbReference>
<dbReference type="Gene3D" id="3.20.20.140">
    <property type="entry name" value="Metal-dependent hydrolases"/>
    <property type="match status" value="1"/>
</dbReference>
<dbReference type="EMBL" id="JAATIQ010000004">
    <property type="protein sequence ID" value="KAF4403342.1"/>
    <property type="molecule type" value="Genomic_DNA"/>
</dbReference>
<reference evidence="1 2" key="1">
    <citation type="journal article" date="2020" name="bioRxiv">
        <title>Sequence and annotation of 42 cannabis genomes reveals extensive copy number variation in cannabinoid synthesis and pathogen resistance genes.</title>
        <authorList>
            <person name="Mckernan K.J."/>
            <person name="Helbert Y."/>
            <person name="Kane L.T."/>
            <person name="Ebling H."/>
            <person name="Zhang L."/>
            <person name="Liu B."/>
            <person name="Eaton Z."/>
            <person name="Mclaughlin S."/>
            <person name="Kingan S."/>
            <person name="Baybayan P."/>
            <person name="Concepcion G."/>
            <person name="Jordan M."/>
            <person name="Riva A."/>
            <person name="Barbazuk W."/>
            <person name="Harkins T."/>
        </authorList>
    </citation>
    <scope>NUCLEOTIDE SEQUENCE [LARGE SCALE GENOMIC DNA]</scope>
    <source>
        <strain evidence="2">cv. Jamaican Lion 4</strain>
        <tissue evidence="1">Leaf</tissue>
    </source>
</reference>
<evidence type="ECO:0000313" key="2">
    <source>
        <dbReference type="Proteomes" id="UP000583929"/>
    </source>
</evidence>
<sequence length="63" mass="6728">MDLSKLKKAVEAVEVVDGHAHNIVSLDSSFPFLGGFSEAHGDALTHALHSLSVKSTVTEIVQR</sequence>